<evidence type="ECO:0000256" key="11">
    <source>
        <dbReference type="SAM" id="Phobius"/>
    </source>
</evidence>
<keyword evidence="3" id="KW-0433">Leucine-rich repeat</keyword>
<protein>
    <recommendedName>
        <fullName evidence="13">Leucine-rich repeat-containing N-terminal plant-type domain-containing protein</fullName>
    </recommendedName>
</protein>
<dbReference type="InParanoid" id="A0A804UM09"/>
<dbReference type="PANTHER" id="PTHR48061:SF14">
    <property type="entry name" value="LEUCINE-RICH REPEAT-CONTAINING N-TERMINAL PLANT-TYPE DOMAIN-CONTAINING PROTEIN"/>
    <property type="match status" value="1"/>
</dbReference>
<keyword evidence="7" id="KW-0677">Repeat</keyword>
<reference evidence="15" key="1">
    <citation type="journal article" date="2009" name="Science">
        <title>The B73 maize genome: complexity, diversity, and dynamics.</title>
        <authorList>
            <person name="Schnable P.S."/>
            <person name="Ware D."/>
            <person name="Fulton R.S."/>
            <person name="Stein J.C."/>
            <person name="Wei F."/>
            <person name="Pasternak S."/>
            <person name="Liang C."/>
            <person name="Zhang J."/>
            <person name="Fulton L."/>
            <person name="Graves T.A."/>
            <person name="Minx P."/>
            <person name="Reily A.D."/>
            <person name="Courtney L."/>
            <person name="Kruchowski S.S."/>
            <person name="Tomlinson C."/>
            <person name="Strong C."/>
            <person name="Delehaunty K."/>
            <person name="Fronick C."/>
            <person name="Courtney B."/>
            <person name="Rock S.M."/>
            <person name="Belter E."/>
            <person name="Du F."/>
            <person name="Kim K."/>
            <person name="Abbott R.M."/>
            <person name="Cotton M."/>
            <person name="Levy A."/>
            <person name="Marchetto P."/>
            <person name="Ochoa K."/>
            <person name="Jackson S.M."/>
            <person name="Gillam B."/>
            <person name="Chen W."/>
            <person name="Yan L."/>
            <person name="Higginbotham J."/>
            <person name="Cardenas M."/>
            <person name="Waligorski J."/>
            <person name="Applebaum E."/>
            <person name="Phelps L."/>
            <person name="Falcone J."/>
            <person name="Kanchi K."/>
            <person name="Thane T."/>
            <person name="Scimone A."/>
            <person name="Thane N."/>
            <person name="Henke J."/>
            <person name="Wang T."/>
            <person name="Ruppert J."/>
            <person name="Shah N."/>
            <person name="Rotter K."/>
            <person name="Hodges J."/>
            <person name="Ingenthron E."/>
            <person name="Cordes M."/>
            <person name="Kohlberg S."/>
            <person name="Sgro J."/>
            <person name="Delgado B."/>
            <person name="Mead K."/>
            <person name="Chinwalla A."/>
            <person name="Leonard S."/>
            <person name="Crouse K."/>
            <person name="Collura K."/>
            <person name="Kudrna D."/>
            <person name="Currie J."/>
            <person name="He R."/>
            <person name="Angelova A."/>
            <person name="Rajasekar S."/>
            <person name="Mueller T."/>
            <person name="Lomeli R."/>
            <person name="Scara G."/>
            <person name="Ko A."/>
            <person name="Delaney K."/>
            <person name="Wissotski M."/>
            <person name="Lopez G."/>
            <person name="Campos D."/>
            <person name="Braidotti M."/>
            <person name="Ashley E."/>
            <person name="Golser W."/>
            <person name="Kim H."/>
            <person name="Lee S."/>
            <person name="Lin J."/>
            <person name="Dujmic Z."/>
            <person name="Kim W."/>
            <person name="Talag J."/>
            <person name="Zuccolo A."/>
            <person name="Fan C."/>
            <person name="Sebastian A."/>
            <person name="Kramer M."/>
            <person name="Spiegel L."/>
            <person name="Nascimento L."/>
            <person name="Zutavern T."/>
            <person name="Miller B."/>
            <person name="Ambroise C."/>
            <person name="Muller S."/>
            <person name="Spooner W."/>
            <person name="Narechania A."/>
            <person name="Ren L."/>
            <person name="Wei S."/>
            <person name="Kumari S."/>
            <person name="Faga B."/>
            <person name="Levy M.J."/>
            <person name="McMahan L."/>
            <person name="Van Buren P."/>
            <person name="Vaughn M.W."/>
            <person name="Ying K."/>
            <person name="Yeh C.-T."/>
            <person name="Emrich S.J."/>
            <person name="Jia Y."/>
            <person name="Kalyanaraman A."/>
            <person name="Hsia A.-P."/>
            <person name="Barbazuk W.B."/>
            <person name="Baucom R.S."/>
            <person name="Brutnell T.P."/>
            <person name="Carpita N.C."/>
            <person name="Chaparro C."/>
            <person name="Chia J.-M."/>
            <person name="Deragon J.-M."/>
            <person name="Estill J.C."/>
            <person name="Fu Y."/>
            <person name="Jeddeloh J.A."/>
            <person name="Han Y."/>
            <person name="Lee H."/>
            <person name="Li P."/>
            <person name="Lisch D.R."/>
            <person name="Liu S."/>
            <person name="Liu Z."/>
            <person name="Nagel D.H."/>
            <person name="McCann M.C."/>
            <person name="SanMiguel P."/>
            <person name="Myers A.M."/>
            <person name="Nettleton D."/>
            <person name="Nguyen J."/>
            <person name="Penning B.W."/>
            <person name="Ponnala L."/>
            <person name="Schneider K.L."/>
            <person name="Schwartz D.C."/>
            <person name="Sharma A."/>
            <person name="Soderlund C."/>
            <person name="Springer N.M."/>
            <person name="Sun Q."/>
            <person name="Wang H."/>
            <person name="Waterman M."/>
            <person name="Westerman R."/>
            <person name="Wolfgruber T.K."/>
            <person name="Yang L."/>
            <person name="Yu Y."/>
            <person name="Zhang L."/>
            <person name="Zhou S."/>
            <person name="Zhu Q."/>
            <person name="Bennetzen J.L."/>
            <person name="Dawe R.K."/>
            <person name="Jiang J."/>
            <person name="Jiang N."/>
            <person name="Presting G.G."/>
            <person name="Wessler S.R."/>
            <person name="Aluru S."/>
            <person name="Martienssen R.A."/>
            <person name="Clifton S.W."/>
            <person name="McCombie W.R."/>
            <person name="Wing R.A."/>
            <person name="Wilson R.K."/>
        </authorList>
    </citation>
    <scope>NUCLEOTIDE SEQUENCE [LARGE SCALE GENOMIC DNA]</scope>
    <source>
        <strain evidence="15">cv. B73</strain>
    </source>
</reference>
<dbReference type="GO" id="GO:0016020">
    <property type="term" value="C:membrane"/>
    <property type="evidence" value="ECO:0007669"/>
    <property type="project" value="UniProtKB-SubCell"/>
</dbReference>
<feature type="domain" description="Leucine-rich repeat-containing N-terminal plant-type" evidence="13">
    <location>
        <begin position="51"/>
        <end position="93"/>
    </location>
</feature>
<dbReference type="FunFam" id="3.80.10.10:FF:000111">
    <property type="entry name" value="LRR receptor-like serine/threonine-protein kinase ERECTA"/>
    <property type="match status" value="1"/>
</dbReference>
<proteinExistence type="inferred from homology"/>
<evidence type="ECO:0000256" key="8">
    <source>
        <dbReference type="ARBA" id="ARBA00022989"/>
    </source>
</evidence>
<keyword evidence="10" id="KW-0325">Glycoprotein</keyword>
<evidence type="ECO:0000256" key="9">
    <source>
        <dbReference type="ARBA" id="ARBA00023136"/>
    </source>
</evidence>
<evidence type="ECO:0000256" key="1">
    <source>
        <dbReference type="ARBA" id="ARBA00004479"/>
    </source>
</evidence>
<dbReference type="InterPro" id="IPR001611">
    <property type="entry name" value="Leu-rich_rpt"/>
</dbReference>
<dbReference type="Pfam" id="PF08263">
    <property type="entry name" value="LRRNT_2"/>
    <property type="match status" value="1"/>
</dbReference>
<keyword evidence="6 12" id="KW-0732">Signal</keyword>
<evidence type="ECO:0000256" key="6">
    <source>
        <dbReference type="ARBA" id="ARBA00022729"/>
    </source>
</evidence>
<evidence type="ECO:0000256" key="4">
    <source>
        <dbReference type="ARBA" id="ARBA00022626"/>
    </source>
</evidence>
<name>A0A804UM09_MAIZE</name>
<feature type="signal peptide" evidence="12">
    <location>
        <begin position="1"/>
        <end position="21"/>
    </location>
</feature>
<keyword evidence="8 11" id="KW-1133">Transmembrane helix</keyword>
<evidence type="ECO:0000259" key="13">
    <source>
        <dbReference type="Pfam" id="PF08263"/>
    </source>
</evidence>
<reference evidence="14" key="2">
    <citation type="submission" date="2019-07" db="EMBL/GenBank/DDBJ databases">
        <authorList>
            <person name="Seetharam A."/>
            <person name="Woodhouse M."/>
            <person name="Cannon E."/>
        </authorList>
    </citation>
    <scope>NUCLEOTIDE SEQUENCE [LARGE SCALE GENOMIC DNA]</scope>
    <source>
        <strain evidence="14">cv. B73</strain>
    </source>
</reference>
<evidence type="ECO:0000256" key="5">
    <source>
        <dbReference type="ARBA" id="ARBA00022692"/>
    </source>
</evidence>
<evidence type="ECO:0000313" key="14">
    <source>
        <dbReference type="EnsemblPlants" id="Zm00001eb416920_P001"/>
    </source>
</evidence>
<dbReference type="InterPro" id="IPR013210">
    <property type="entry name" value="LRR_N_plant-typ"/>
</dbReference>
<dbReference type="Proteomes" id="UP000007305">
    <property type="component" value="Chromosome 10"/>
</dbReference>
<sequence length="616" mass="67838">MASMRRALLLLLALLVQQLHTALIILSSHAHHAHGDSVTAYHHLPMPFHCHPDQAKQLLKLKDSFSFSYSTTTTLSSWRDGTDCCLWEGVGCDDPSSGNVTILDLHNRGLVSYGLDPAVFSLTSLRRLDLSMNDFSGAAVDDGDLSMNQFSGDPFNEGIHWLAENIPATGFERFTLLTHLNLSYMGLRGPIPAGIGRLVNLLSLDLSSSFPTDGYDVSNSYFDNVYLLWVPSFDTLMANLSNLRELYLDGVDLSSSEEENVSTILNLRGNNFNGTLPTNITNKCALKAIDLYGNRIEGKLPRGLSNCFDLEVLDIGSNILVDTFPSWLGWLPNLSVLLLRSNKLSGTIGDDNIVGDTKSAKEFFPSLQIIDLSSNNFSGFLTTQWLKRLKSMTTEYNSSGETIDFEKNILLEPLYRYSIELTYKGISRTFEIVLTTVTVIDFSNNRLEGTISEALGNLVSLRILNLSRNAFTGKIPTQLGSMTDLEALDLSCNQLFGEIPQELTDLTFLEILNLSNNHLVGRIPQSHQFSTFGSSSFGGNPGLCGPPLSELPCGASPYTPSAQRVPRSSPHCVDVVLFLFTGLGFGVGFAAAILVKWNRVGRWFCKSFVWLITIGR</sequence>
<organism evidence="14 15">
    <name type="scientific">Zea mays</name>
    <name type="common">Maize</name>
    <dbReference type="NCBI Taxonomy" id="4577"/>
    <lineage>
        <taxon>Eukaryota</taxon>
        <taxon>Viridiplantae</taxon>
        <taxon>Streptophyta</taxon>
        <taxon>Embryophyta</taxon>
        <taxon>Tracheophyta</taxon>
        <taxon>Spermatophyta</taxon>
        <taxon>Magnoliopsida</taxon>
        <taxon>Liliopsida</taxon>
        <taxon>Poales</taxon>
        <taxon>Poaceae</taxon>
        <taxon>PACMAD clade</taxon>
        <taxon>Panicoideae</taxon>
        <taxon>Andropogonodae</taxon>
        <taxon>Andropogoneae</taxon>
        <taxon>Tripsacinae</taxon>
        <taxon>Zea</taxon>
    </lineage>
</organism>
<dbReference type="SUPFAM" id="SSF52047">
    <property type="entry name" value="RNI-like"/>
    <property type="match status" value="1"/>
</dbReference>
<comment type="similarity">
    <text evidence="2">Belongs to the RLP family.</text>
</comment>
<dbReference type="GO" id="GO:0009742">
    <property type="term" value="P:brassinosteroid mediated signaling pathway"/>
    <property type="evidence" value="ECO:0007669"/>
    <property type="project" value="UniProtKB-KW"/>
</dbReference>
<dbReference type="Gramene" id="Zm00001eb416920_T001">
    <property type="protein sequence ID" value="Zm00001eb416920_P001"/>
    <property type="gene ID" value="Zm00001eb416920"/>
</dbReference>
<evidence type="ECO:0000256" key="10">
    <source>
        <dbReference type="ARBA" id="ARBA00023180"/>
    </source>
</evidence>
<dbReference type="EnsemblPlants" id="Zm00001eb416920_T001">
    <property type="protein sequence ID" value="Zm00001eb416920_P001"/>
    <property type="gene ID" value="Zm00001eb416920"/>
</dbReference>
<dbReference type="SUPFAM" id="SSF52058">
    <property type="entry name" value="L domain-like"/>
    <property type="match status" value="1"/>
</dbReference>
<dbReference type="PANTHER" id="PTHR48061">
    <property type="entry name" value="LEUCINE-RICH REPEAT RECEPTOR PROTEIN KINASE EMS1-LIKE-RELATED"/>
    <property type="match status" value="1"/>
</dbReference>
<feature type="chain" id="PRO_5032809996" description="Leucine-rich repeat-containing N-terminal plant-type domain-containing protein" evidence="12">
    <location>
        <begin position="22"/>
        <end position="616"/>
    </location>
</feature>
<evidence type="ECO:0000256" key="3">
    <source>
        <dbReference type="ARBA" id="ARBA00022614"/>
    </source>
</evidence>
<keyword evidence="15" id="KW-1185">Reference proteome</keyword>
<dbReference type="AlphaFoldDB" id="A0A804UM09"/>
<dbReference type="InterPro" id="IPR046956">
    <property type="entry name" value="RLP23-like"/>
</dbReference>
<reference evidence="14" key="3">
    <citation type="submission" date="2021-05" db="UniProtKB">
        <authorList>
            <consortium name="EnsemblPlants"/>
        </authorList>
    </citation>
    <scope>IDENTIFICATION</scope>
    <source>
        <strain evidence="14">cv. B73</strain>
    </source>
</reference>
<dbReference type="Pfam" id="PF00560">
    <property type="entry name" value="LRR_1"/>
    <property type="match status" value="6"/>
</dbReference>
<feature type="transmembrane region" description="Helical" evidence="11">
    <location>
        <begin position="575"/>
        <end position="595"/>
    </location>
</feature>
<evidence type="ECO:0000256" key="2">
    <source>
        <dbReference type="ARBA" id="ARBA00009592"/>
    </source>
</evidence>
<keyword evidence="5 11" id="KW-0812">Transmembrane</keyword>
<accession>A0A804UM09</accession>
<comment type="subcellular location">
    <subcellularLocation>
        <location evidence="1">Membrane</location>
        <topology evidence="1">Single-pass type I membrane protein</topology>
    </subcellularLocation>
</comment>
<keyword evidence="9 11" id="KW-0472">Membrane</keyword>
<dbReference type="InterPro" id="IPR032675">
    <property type="entry name" value="LRR_dom_sf"/>
</dbReference>
<dbReference type="Gene3D" id="3.80.10.10">
    <property type="entry name" value="Ribonuclease Inhibitor"/>
    <property type="match status" value="3"/>
</dbReference>
<evidence type="ECO:0000256" key="7">
    <source>
        <dbReference type="ARBA" id="ARBA00022737"/>
    </source>
</evidence>
<keyword evidence="4" id="KW-1070">Brassinosteroid signaling pathway</keyword>
<evidence type="ECO:0000256" key="12">
    <source>
        <dbReference type="SAM" id="SignalP"/>
    </source>
</evidence>
<evidence type="ECO:0000313" key="15">
    <source>
        <dbReference type="Proteomes" id="UP000007305"/>
    </source>
</evidence>